<dbReference type="InterPro" id="IPR039425">
    <property type="entry name" value="RNA_pol_sigma-70-like"/>
</dbReference>
<dbReference type="GO" id="GO:0006352">
    <property type="term" value="P:DNA-templated transcription initiation"/>
    <property type="evidence" value="ECO:0007669"/>
    <property type="project" value="InterPro"/>
</dbReference>
<proteinExistence type="inferred from homology"/>
<dbReference type="AlphaFoldDB" id="A0A4Q9H9G0"/>
<dbReference type="Gene3D" id="1.10.10.10">
    <property type="entry name" value="Winged helix-like DNA-binding domain superfamily/Winged helix DNA-binding domain"/>
    <property type="match status" value="1"/>
</dbReference>
<keyword evidence="2" id="KW-0805">Transcription regulation</keyword>
<evidence type="ECO:0000259" key="5">
    <source>
        <dbReference type="Pfam" id="PF04542"/>
    </source>
</evidence>
<dbReference type="OrthoDB" id="659948at2"/>
<evidence type="ECO:0000256" key="1">
    <source>
        <dbReference type="ARBA" id="ARBA00010641"/>
    </source>
</evidence>
<dbReference type="PANTHER" id="PTHR43133">
    <property type="entry name" value="RNA POLYMERASE ECF-TYPE SIGMA FACTO"/>
    <property type="match status" value="1"/>
</dbReference>
<dbReference type="Proteomes" id="UP000291819">
    <property type="component" value="Unassembled WGS sequence"/>
</dbReference>
<accession>A0A4Q9H9G0</accession>
<dbReference type="InterPro" id="IPR013249">
    <property type="entry name" value="RNA_pol_sigma70_r4_t2"/>
</dbReference>
<dbReference type="Pfam" id="PF08281">
    <property type="entry name" value="Sigma70_r4_2"/>
    <property type="match status" value="1"/>
</dbReference>
<reference evidence="7 8" key="1">
    <citation type="submission" date="2019-02" db="EMBL/GenBank/DDBJ databases">
        <title>Pedobacter kyonggii whole genome sequence analysis.</title>
        <authorList>
            <person name="Dahal R.H."/>
        </authorList>
    </citation>
    <scope>NUCLEOTIDE SEQUENCE [LARGE SCALE GENOMIC DNA]</scope>
    <source>
        <strain evidence="7 8">K-4-11-1</strain>
    </source>
</reference>
<dbReference type="EMBL" id="SIXF01000021">
    <property type="protein sequence ID" value="TBO40607.1"/>
    <property type="molecule type" value="Genomic_DNA"/>
</dbReference>
<feature type="domain" description="RNA polymerase sigma factor 70 region 4 type 2" evidence="6">
    <location>
        <begin position="125"/>
        <end position="175"/>
    </location>
</feature>
<dbReference type="InterPro" id="IPR013324">
    <property type="entry name" value="RNA_pol_sigma_r3/r4-like"/>
</dbReference>
<evidence type="ECO:0000256" key="2">
    <source>
        <dbReference type="ARBA" id="ARBA00023015"/>
    </source>
</evidence>
<keyword evidence="3" id="KW-0731">Sigma factor</keyword>
<dbReference type="RefSeq" id="WP_131031473.1">
    <property type="nucleotide sequence ID" value="NZ_SIXF01000021.1"/>
</dbReference>
<sequence>MNLSSDSNLFELIKASNHLAYTSIIDKYWEELFRHIYSKIKNSEDAKDIVQDIFLSLWKNRLNISLNEKDSLAPYLFRSAKYSVINYFSRPGITIADEQELSAALNAPSETKTDEKLLINELQNLLESEVNQLPERLQLPYRLSREQDLSIREIAKKLSLSEQTVKNNISAALSAIR</sequence>
<evidence type="ECO:0000256" key="4">
    <source>
        <dbReference type="ARBA" id="ARBA00023163"/>
    </source>
</evidence>
<feature type="domain" description="RNA polymerase sigma-70 region 2" evidence="5">
    <location>
        <begin position="26"/>
        <end position="90"/>
    </location>
</feature>
<keyword evidence="8" id="KW-1185">Reference proteome</keyword>
<dbReference type="GO" id="GO:0003677">
    <property type="term" value="F:DNA binding"/>
    <property type="evidence" value="ECO:0007669"/>
    <property type="project" value="InterPro"/>
</dbReference>
<dbReference type="Pfam" id="PF04542">
    <property type="entry name" value="Sigma70_r2"/>
    <property type="match status" value="1"/>
</dbReference>
<dbReference type="NCBIfam" id="TIGR02937">
    <property type="entry name" value="sigma70-ECF"/>
    <property type="match status" value="1"/>
</dbReference>
<dbReference type="GO" id="GO:0016987">
    <property type="term" value="F:sigma factor activity"/>
    <property type="evidence" value="ECO:0007669"/>
    <property type="project" value="UniProtKB-KW"/>
</dbReference>
<dbReference type="SUPFAM" id="SSF88659">
    <property type="entry name" value="Sigma3 and sigma4 domains of RNA polymerase sigma factors"/>
    <property type="match status" value="1"/>
</dbReference>
<evidence type="ECO:0000256" key="3">
    <source>
        <dbReference type="ARBA" id="ARBA00023082"/>
    </source>
</evidence>
<dbReference type="PANTHER" id="PTHR43133:SF46">
    <property type="entry name" value="RNA POLYMERASE SIGMA-70 FACTOR ECF SUBFAMILY"/>
    <property type="match status" value="1"/>
</dbReference>
<name>A0A4Q9H9G0_9SPHI</name>
<organism evidence="7 8">
    <name type="scientific">Pedobacter kyonggii</name>
    <dbReference type="NCBI Taxonomy" id="1926871"/>
    <lineage>
        <taxon>Bacteria</taxon>
        <taxon>Pseudomonadati</taxon>
        <taxon>Bacteroidota</taxon>
        <taxon>Sphingobacteriia</taxon>
        <taxon>Sphingobacteriales</taxon>
        <taxon>Sphingobacteriaceae</taxon>
        <taxon>Pedobacter</taxon>
    </lineage>
</organism>
<dbReference type="InterPro" id="IPR036388">
    <property type="entry name" value="WH-like_DNA-bd_sf"/>
</dbReference>
<evidence type="ECO:0000313" key="8">
    <source>
        <dbReference type="Proteomes" id="UP000291819"/>
    </source>
</evidence>
<gene>
    <name evidence="7" type="ORF">EYS08_18335</name>
</gene>
<dbReference type="Gene3D" id="1.10.1740.10">
    <property type="match status" value="1"/>
</dbReference>
<comment type="caution">
    <text evidence="7">The sequence shown here is derived from an EMBL/GenBank/DDBJ whole genome shotgun (WGS) entry which is preliminary data.</text>
</comment>
<dbReference type="InterPro" id="IPR014284">
    <property type="entry name" value="RNA_pol_sigma-70_dom"/>
</dbReference>
<evidence type="ECO:0000259" key="6">
    <source>
        <dbReference type="Pfam" id="PF08281"/>
    </source>
</evidence>
<dbReference type="InterPro" id="IPR013325">
    <property type="entry name" value="RNA_pol_sigma_r2"/>
</dbReference>
<dbReference type="InterPro" id="IPR007627">
    <property type="entry name" value="RNA_pol_sigma70_r2"/>
</dbReference>
<protein>
    <submittedName>
        <fullName evidence="7">Sigma-70 family RNA polymerase sigma factor</fullName>
    </submittedName>
</protein>
<dbReference type="SUPFAM" id="SSF88946">
    <property type="entry name" value="Sigma2 domain of RNA polymerase sigma factors"/>
    <property type="match status" value="1"/>
</dbReference>
<comment type="similarity">
    <text evidence="1">Belongs to the sigma-70 factor family. ECF subfamily.</text>
</comment>
<evidence type="ECO:0000313" key="7">
    <source>
        <dbReference type="EMBL" id="TBO40607.1"/>
    </source>
</evidence>
<keyword evidence="4" id="KW-0804">Transcription</keyword>